<organism evidence="2 3">
    <name type="scientific">Amaricoccus solimangrovi</name>
    <dbReference type="NCBI Taxonomy" id="2589815"/>
    <lineage>
        <taxon>Bacteria</taxon>
        <taxon>Pseudomonadati</taxon>
        <taxon>Pseudomonadota</taxon>
        <taxon>Alphaproteobacteria</taxon>
        <taxon>Rhodobacterales</taxon>
        <taxon>Paracoccaceae</taxon>
        <taxon>Amaricoccus</taxon>
    </lineage>
</organism>
<evidence type="ECO:0000256" key="1">
    <source>
        <dbReference type="SAM" id="Phobius"/>
    </source>
</evidence>
<keyword evidence="2" id="KW-0407">Ion channel</keyword>
<keyword evidence="2" id="KW-0813">Transport</keyword>
<keyword evidence="2" id="KW-0406">Ion transport</keyword>
<feature type="transmembrane region" description="Helical" evidence="1">
    <location>
        <begin position="54"/>
        <end position="84"/>
    </location>
</feature>
<gene>
    <name evidence="2" type="ORF">FJM51_11650</name>
</gene>
<evidence type="ECO:0000313" key="2">
    <source>
        <dbReference type="EMBL" id="TPE50445.1"/>
    </source>
</evidence>
<keyword evidence="3" id="KW-1185">Reference proteome</keyword>
<dbReference type="AlphaFoldDB" id="A0A501WQ40"/>
<dbReference type="RefSeq" id="WP_140454322.1">
    <property type="nucleotide sequence ID" value="NZ_VFRP01000010.1"/>
</dbReference>
<feature type="transmembrane region" description="Helical" evidence="1">
    <location>
        <begin position="12"/>
        <end position="33"/>
    </location>
</feature>
<dbReference type="Proteomes" id="UP000319255">
    <property type="component" value="Unassembled WGS sequence"/>
</dbReference>
<sequence>MDIIDHPYLEFAFGVLGLIFVIFIHGVGVRRIARWFSARWARIGPGAGQWSVNLLFASVIAALVLLHLVETLAVALVLTAARIIPVFRDAYYYALESYTTLGSTLVAAPEGWRLTGPLIAMAGLFTFGWTASVLVSVMTDISRLDRAEAVRKVRDHAAGED</sequence>
<keyword evidence="1" id="KW-0472">Membrane</keyword>
<protein>
    <submittedName>
        <fullName evidence="2">Two pore domain potassium channel family protein</fullName>
    </submittedName>
</protein>
<keyword evidence="1" id="KW-0812">Transmembrane</keyword>
<proteinExistence type="predicted"/>
<evidence type="ECO:0000313" key="3">
    <source>
        <dbReference type="Proteomes" id="UP000319255"/>
    </source>
</evidence>
<name>A0A501WQ40_9RHOB</name>
<dbReference type="EMBL" id="VFRP01000010">
    <property type="protein sequence ID" value="TPE50445.1"/>
    <property type="molecule type" value="Genomic_DNA"/>
</dbReference>
<accession>A0A501WQ40</accession>
<reference evidence="2 3" key="1">
    <citation type="submission" date="2019-06" db="EMBL/GenBank/DDBJ databases">
        <title>A novel bacterium of genus Amaricoccus, isolated from marine sediment.</title>
        <authorList>
            <person name="Huang H."/>
            <person name="Mo K."/>
            <person name="Hu Y."/>
        </authorList>
    </citation>
    <scope>NUCLEOTIDE SEQUENCE [LARGE SCALE GENOMIC DNA]</scope>
    <source>
        <strain evidence="2 3">HB172011</strain>
    </source>
</reference>
<feature type="transmembrane region" description="Helical" evidence="1">
    <location>
        <begin position="118"/>
        <end position="137"/>
    </location>
</feature>
<dbReference type="OrthoDB" id="2974133at2"/>
<dbReference type="GO" id="GO:0034220">
    <property type="term" value="P:monoatomic ion transmembrane transport"/>
    <property type="evidence" value="ECO:0007669"/>
    <property type="project" value="UniProtKB-KW"/>
</dbReference>
<comment type="caution">
    <text evidence="2">The sequence shown here is derived from an EMBL/GenBank/DDBJ whole genome shotgun (WGS) entry which is preliminary data.</text>
</comment>
<keyword evidence="1" id="KW-1133">Transmembrane helix</keyword>